<dbReference type="EMBL" id="JAPQKQ010000007">
    <property type="protein sequence ID" value="KAJ5187900.1"/>
    <property type="molecule type" value="Genomic_DNA"/>
</dbReference>
<dbReference type="Proteomes" id="UP001150942">
    <property type="component" value="Unassembled WGS sequence"/>
</dbReference>
<proteinExistence type="predicted"/>
<name>A0A9W9M3K4_9EURO</name>
<sequence length="64" mass="6933">MVSLQAVKPIFGTASIGDHKSFWGQCDDNIRKSFMILRKHGVLNLDSAQAYQGSEAKLGPLKAG</sequence>
<accession>A0A9W9M3K4</accession>
<gene>
    <name evidence="1" type="ORF">N7449_010894</name>
</gene>
<keyword evidence="2" id="KW-1185">Reference proteome</keyword>
<organism evidence="1 2">
    <name type="scientific">Penicillium cf. viridicatum</name>
    <dbReference type="NCBI Taxonomy" id="2972119"/>
    <lineage>
        <taxon>Eukaryota</taxon>
        <taxon>Fungi</taxon>
        <taxon>Dikarya</taxon>
        <taxon>Ascomycota</taxon>
        <taxon>Pezizomycotina</taxon>
        <taxon>Eurotiomycetes</taxon>
        <taxon>Eurotiomycetidae</taxon>
        <taxon>Eurotiales</taxon>
        <taxon>Aspergillaceae</taxon>
        <taxon>Penicillium</taxon>
    </lineage>
</organism>
<reference evidence="1" key="1">
    <citation type="submission" date="2022-11" db="EMBL/GenBank/DDBJ databases">
        <authorList>
            <person name="Petersen C."/>
        </authorList>
    </citation>
    <scope>NUCLEOTIDE SEQUENCE</scope>
    <source>
        <strain evidence="1">IBT 20477</strain>
    </source>
</reference>
<comment type="caution">
    <text evidence="1">The sequence shown here is derived from an EMBL/GenBank/DDBJ whole genome shotgun (WGS) entry which is preliminary data.</text>
</comment>
<dbReference type="AlphaFoldDB" id="A0A9W9M3K4"/>
<protein>
    <submittedName>
        <fullName evidence="1">Oxidoreductase sirO</fullName>
    </submittedName>
</protein>
<dbReference type="OrthoDB" id="2310150at2759"/>
<evidence type="ECO:0000313" key="2">
    <source>
        <dbReference type="Proteomes" id="UP001150942"/>
    </source>
</evidence>
<reference evidence="1" key="2">
    <citation type="journal article" date="2023" name="IMA Fungus">
        <title>Comparative genomic study of the Penicillium genus elucidates a diverse pangenome and 15 lateral gene transfer events.</title>
        <authorList>
            <person name="Petersen C."/>
            <person name="Sorensen T."/>
            <person name="Nielsen M.R."/>
            <person name="Sondergaard T.E."/>
            <person name="Sorensen J.L."/>
            <person name="Fitzpatrick D.A."/>
            <person name="Frisvad J.C."/>
            <person name="Nielsen K.L."/>
        </authorList>
    </citation>
    <scope>NUCLEOTIDE SEQUENCE</scope>
    <source>
        <strain evidence="1">IBT 20477</strain>
    </source>
</reference>
<evidence type="ECO:0000313" key="1">
    <source>
        <dbReference type="EMBL" id="KAJ5187900.1"/>
    </source>
</evidence>